<dbReference type="Proteomes" id="UP000590740">
    <property type="component" value="Unassembled WGS sequence"/>
</dbReference>
<dbReference type="InterPro" id="IPR045584">
    <property type="entry name" value="Pilin-like"/>
</dbReference>
<comment type="caution">
    <text evidence="2">The sequence shown here is derived from an EMBL/GenBank/DDBJ whole genome shotgun (WGS) entry which is preliminary data.</text>
</comment>
<dbReference type="SUPFAM" id="SSF54523">
    <property type="entry name" value="Pili subunits"/>
    <property type="match status" value="1"/>
</dbReference>
<dbReference type="Pfam" id="PF07963">
    <property type="entry name" value="N_methyl"/>
    <property type="match status" value="1"/>
</dbReference>
<gene>
    <name evidence="2" type="ORF">HNQ65_001360</name>
</gene>
<keyword evidence="3" id="KW-1185">Reference proteome</keyword>
<feature type="transmembrane region" description="Helical" evidence="1">
    <location>
        <begin position="20"/>
        <end position="41"/>
    </location>
</feature>
<proteinExistence type="predicted"/>
<dbReference type="RefSeq" id="WP_184338724.1">
    <property type="nucleotide sequence ID" value="NZ_JACHIG010000002.1"/>
</dbReference>
<protein>
    <submittedName>
        <fullName evidence="2">Prepilin-type N-terminal cleavage/methylation domain-containing protein</fullName>
    </submittedName>
</protein>
<keyword evidence="1" id="KW-0812">Transmembrane</keyword>
<dbReference type="NCBIfam" id="TIGR02532">
    <property type="entry name" value="IV_pilin_GFxxxE"/>
    <property type="match status" value="1"/>
</dbReference>
<evidence type="ECO:0000256" key="1">
    <source>
        <dbReference type="SAM" id="Phobius"/>
    </source>
</evidence>
<organism evidence="2 3">
    <name type="scientific">Prosthecobacter vanneervenii</name>
    <dbReference type="NCBI Taxonomy" id="48466"/>
    <lineage>
        <taxon>Bacteria</taxon>
        <taxon>Pseudomonadati</taxon>
        <taxon>Verrucomicrobiota</taxon>
        <taxon>Verrucomicrobiia</taxon>
        <taxon>Verrucomicrobiales</taxon>
        <taxon>Verrucomicrobiaceae</taxon>
        <taxon>Prosthecobacter</taxon>
    </lineage>
</organism>
<dbReference type="InterPro" id="IPR012902">
    <property type="entry name" value="N_methyl_site"/>
</dbReference>
<dbReference type="Gene3D" id="3.30.700.10">
    <property type="entry name" value="Glycoprotein, Type 4 Pilin"/>
    <property type="match status" value="1"/>
</dbReference>
<keyword evidence="1" id="KW-0472">Membrane</keyword>
<evidence type="ECO:0000313" key="2">
    <source>
        <dbReference type="EMBL" id="MBB5031792.1"/>
    </source>
</evidence>
<reference evidence="2 3" key="1">
    <citation type="submission" date="2020-08" db="EMBL/GenBank/DDBJ databases">
        <title>Genomic Encyclopedia of Type Strains, Phase IV (KMG-IV): sequencing the most valuable type-strain genomes for metagenomic binning, comparative biology and taxonomic classification.</title>
        <authorList>
            <person name="Goeker M."/>
        </authorList>
    </citation>
    <scope>NUCLEOTIDE SEQUENCE [LARGE SCALE GENOMIC DNA]</scope>
    <source>
        <strain evidence="2 3">DSM 12252</strain>
    </source>
</reference>
<name>A0A7W7Y8Y1_9BACT</name>
<sequence length="238" mass="25299">MKITRLHSPSRNRAFTLVEMLIVVTIIALLAALTLGGYTYAMRSSKRRVTTGTFEAIKLALERYNSEFGEFPQPASTNQLAQFTPGRTMYDISGASCLYQALTGDGFDQISGAAKNAGATPGGGGGGKSDGKTEGTAEITNKMLVEIPQTIFTKKGAAYILIDGFGHPFQYLKAAPATTNTNGGGSGGSGGSNNANNATTINSTYDLWSYSEDEVNTTKQSINSLADPNISKKWIKNW</sequence>
<accession>A0A7W7Y8Y1</accession>
<keyword evidence="1" id="KW-1133">Transmembrane helix</keyword>
<evidence type="ECO:0000313" key="3">
    <source>
        <dbReference type="Proteomes" id="UP000590740"/>
    </source>
</evidence>
<dbReference type="PANTHER" id="PTHR30093">
    <property type="entry name" value="GENERAL SECRETION PATHWAY PROTEIN G"/>
    <property type="match status" value="1"/>
</dbReference>
<dbReference type="EMBL" id="JACHIG010000002">
    <property type="protein sequence ID" value="MBB5031792.1"/>
    <property type="molecule type" value="Genomic_DNA"/>
</dbReference>
<dbReference type="AlphaFoldDB" id="A0A7W7Y8Y1"/>